<feature type="transmembrane region" description="Helical" evidence="1">
    <location>
        <begin position="111"/>
        <end position="131"/>
    </location>
</feature>
<gene>
    <name evidence="2" type="ORF">CPT_Sugarland_042</name>
</gene>
<protein>
    <submittedName>
        <fullName evidence="2">Uncharacterized protein</fullName>
    </submittedName>
</protein>
<dbReference type="Proteomes" id="UP000241037">
    <property type="component" value="Segment"/>
</dbReference>
<name>A0A2H4PGV2_9CAUD</name>
<organism evidence="2 3">
    <name type="scientific">Klebsiella phage Sugarland</name>
    <dbReference type="NCBI Taxonomy" id="2053603"/>
    <lineage>
        <taxon>Viruses</taxon>
        <taxon>Duplodnaviria</taxon>
        <taxon>Heunggongvirae</taxon>
        <taxon>Uroviricota</taxon>
        <taxon>Caudoviricetes</taxon>
        <taxon>Demerecviridae</taxon>
        <taxon>Sugarlandvirus</taxon>
        <taxon>Sugarlandvirus sugarland</taxon>
    </lineage>
</organism>
<proteinExistence type="predicted"/>
<reference evidence="2 3" key="1">
    <citation type="journal article" date="2018" name="Microbiol. Resour. Announc.">
        <title>Complete Genome Sequence of Klebsiella pneumoniae Siphophage Sugarland.</title>
        <authorList>
            <person name="Erickson S.G."/>
            <person name="Lessor L."/>
            <person name="O'Leary C.J."/>
            <person name="Gill J.J."/>
            <person name="Liu M."/>
        </authorList>
    </citation>
    <scope>NUCLEOTIDE SEQUENCE [LARGE SCALE GENOMIC DNA]</scope>
</reference>
<evidence type="ECO:0000256" key="1">
    <source>
        <dbReference type="SAM" id="Phobius"/>
    </source>
</evidence>
<feature type="transmembrane region" description="Helical" evidence="1">
    <location>
        <begin position="6"/>
        <end position="28"/>
    </location>
</feature>
<keyword evidence="3" id="KW-1185">Reference proteome</keyword>
<dbReference type="OrthoDB" id="13327at10239"/>
<feature type="transmembrane region" description="Helical" evidence="1">
    <location>
        <begin position="84"/>
        <end position="105"/>
    </location>
</feature>
<keyword evidence="1" id="KW-0812">Transmembrane</keyword>
<keyword evidence="1" id="KW-1133">Transmembrane helix</keyword>
<accession>A0A2H4PGV2</accession>
<keyword evidence="1" id="KW-0472">Membrane</keyword>
<sequence length="138" mass="15836">MFASLVTIMLLKIFQFGIVFFSATWILIRGAIYFRRTRLARVARWLLHFVFGIFGVFRCPCDKKKGTGFCWLWLELENCFSLSLALLFGMIVLAITLAFIPLMYAGGVTSILTLTSPVLMYSVYPITLFFVRRGKHCN</sequence>
<evidence type="ECO:0000313" key="2">
    <source>
        <dbReference type="EMBL" id="ATW61879.1"/>
    </source>
</evidence>
<evidence type="ECO:0000313" key="3">
    <source>
        <dbReference type="Proteomes" id="UP000241037"/>
    </source>
</evidence>
<dbReference type="EMBL" id="MG459987">
    <property type="protein sequence ID" value="ATW61879.1"/>
    <property type="molecule type" value="Genomic_DNA"/>
</dbReference>